<keyword evidence="10" id="KW-0460">Magnesium</keyword>
<evidence type="ECO:0000256" key="5">
    <source>
        <dbReference type="ARBA" id="ARBA00022679"/>
    </source>
</evidence>
<dbReference type="InterPro" id="IPR043969">
    <property type="entry name" value="MAP3K_PH"/>
</dbReference>
<gene>
    <name evidence="19" type="ORF">JTE90_002636</name>
</gene>
<comment type="similarity">
    <text evidence="2">Belongs to the protein kinase superfamily. STE Ser/Thr protein kinase family. MAP kinase kinase kinase subfamily.</text>
</comment>
<dbReference type="Proteomes" id="UP000827092">
    <property type="component" value="Unassembled WGS sequence"/>
</dbReference>
<dbReference type="AlphaFoldDB" id="A0AAV6VFS1"/>
<evidence type="ECO:0000256" key="12">
    <source>
        <dbReference type="ARBA" id="ARBA00047559"/>
    </source>
</evidence>
<keyword evidence="4" id="KW-0723">Serine/threonine-protein kinase</keyword>
<evidence type="ECO:0000256" key="13">
    <source>
        <dbReference type="ARBA" id="ARBA00048329"/>
    </source>
</evidence>
<dbReference type="GO" id="GO:0046872">
    <property type="term" value="F:metal ion binding"/>
    <property type="evidence" value="ECO:0007669"/>
    <property type="project" value="UniProtKB-KW"/>
</dbReference>
<dbReference type="Pfam" id="PF13281">
    <property type="entry name" value="MAP3K_TRAF_bd"/>
    <property type="match status" value="1"/>
</dbReference>
<evidence type="ECO:0000256" key="7">
    <source>
        <dbReference type="ARBA" id="ARBA00022741"/>
    </source>
</evidence>
<evidence type="ECO:0000256" key="15">
    <source>
        <dbReference type="SAM" id="Coils"/>
    </source>
</evidence>
<name>A0AAV6VFS1_9ARAC</name>
<evidence type="ECO:0000256" key="6">
    <source>
        <dbReference type="ARBA" id="ARBA00022723"/>
    </source>
</evidence>
<dbReference type="Gene3D" id="1.10.510.10">
    <property type="entry name" value="Transferase(Phosphotransferase) domain 1"/>
    <property type="match status" value="1"/>
</dbReference>
<dbReference type="CDD" id="cd06624">
    <property type="entry name" value="STKc_ASK"/>
    <property type="match status" value="1"/>
</dbReference>
<dbReference type="PANTHER" id="PTHR11584">
    <property type="entry name" value="SERINE/THREONINE PROTEIN KINASE"/>
    <property type="match status" value="1"/>
</dbReference>
<dbReference type="InterPro" id="IPR046872">
    <property type="entry name" value="DRHyd-ASK"/>
</dbReference>
<dbReference type="PROSITE" id="PS50105">
    <property type="entry name" value="SAM_DOMAIN"/>
    <property type="match status" value="1"/>
</dbReference>
<dbReference type="InterPro" id="IPR001660">
    <property type="entry name" value="SAM"/>
</dbReference>
<keyword evidence="8" id="KW-0418">Kinase</keyword>
<comment type="catalytic activity">
    <reaction evidence="12">
        <text>L-threonyl-[protein] + ATP = O-phospho-L-threonyl-[protein] + ADP + H(+)</text>
        <dbReference type="Rhea" id="RHEA:46608"/>
        <dbReference type="Rhea" id="RHEA-COMP:11060"/>
        <dbReference type="Rhea" id="RHEA-COMP:11605"/>
        <dbReference type="ChEBI" id="CHEBI:15378"/>
        <dbReference type="ChEBI" id="CHEBI:30013"/>
        <dbReference type="ChEBI" id="CHEBI:30616"/>
        <dbReference type="ChEBI" id="CHEBI:61977"/>
        <dbReference type="ChEBI" id="CHEBI:456216"/>
        <dbReference type="EC" id="2.7.11.25"/>
    </reaction>
</comment>
<comment type="cofactor">
    <cofactor evidence="1">
        <name>Mg(2+)</name>
        <dbReference type="ChEBI" id="CHEBI:18420"/>
    </cofactor>
</comment>
<dbReference type="FunFam" id="1.10.510.10:FF:000054">
    <property type="entry name" value="Mitogen-activated protein kinase kinase kinase 5"/>
    <property type="match status" value="1"/>
</dbReference>
<evidence type="ECO:0000256" key="3">
    <source>
        <dbReference type="ARBA" id="ARBA00012406"/>
    </source>
</evidence>
<evidence type="ECO:0000256" key="9">
    <source>
        <dbReference type="ARBA" id="ARBA00022840"/>
    </source>
</evidence>
<organism evidence="19 20">
    <name type="scientific">Oedothorax gibbosus</name>
    <dbReference type="NCBI Taxonomy" id="931172"/>
    <lineage>
        <taxon>Eukaryota</taxon>
        <taxon>Metazoa</taxon>
        <taxon>Ecdysozoa</taxon>
        <taxon>Arthropoda</taxon>
        <taxon>Chelicerata</taxon>
        <taxon>Arachnida</taxon>
        <taxon>Araneae</taxon>
        <taxon>Araneomorphae</taxon>
        <taxon>Entelegynae</taxon>
        <taxon>Araneoidea</taxon>
        <taxon>Linyphiidae</taxon>
        <taxon>Erigoninae</taxon>
        <taxon>Oedothorax</taxon>
    </lineage>
</organism>
<feature type="compositionally biased region" description="Basic and acidic residues" evidence="16">
    <location>
        <begin position="885"/>
        <end position="894"/>
    </location>
</feature>
<dbReference type="SUPFAM" id="SSF56112">
    <property type="entry name" value="Protein kinase-like (PK-like)"/>
    <property type="match status" value="1"/>
</dbReference>
<evidence type="ECO:0000313" key="20">
    <source>
        <dbReference type="Proteomes" id="UP000827092"/>
    </source>
</evidence>
<feature type="compositionally biased region" description="Polar residues" evidence="16">
    <location>
        <begin position="899"/>
        <end position="915"/>
    </location>
</feature>
<keyword evidence="11 15" id="KW-0175">Coiled coil</keyword>
<keyword evidence="7 14" id="KW-0547">Nucleotide-binding</keyword>
<evidence type="ECO:0000256" key="8">
    <source>
        <dbReference type="ARBA" id="ARBA00022777"/>
    </source>
</evidence>
<keyword evidence="9 14" id="KW-0067">ATP-binding</keyword>
<dbReference type="InterPro" id="IPR046873">
    <property type="entry name" value="HisK-N-like"/>
</dbReference>
<dbReference type="SMART" id="SM00220">
    <property type="entry name" value="S_TKc"/>
    <property type="match status" value="1"/>
</dbReference>
<feature type="binding site" evidence="14">
    <location>
        <position position="627"/>
    </location>
    <ligand>
        <name>ATP</name>
        <dbReference type="ChEBI" id="CHEBI:30616"/>
    </ligand>
</feature>
<dbReference type="EC" id="2.7.11.25" evidence="3"/>
<dbReference type="GO" id="GO:0005524">
    <property type="term" value="F:ATP binding"/>
    <property type="evidence" value="ECO:0007669"/>
    <property type="project" value="UniProtKB-UniRule"/>
</dbReference>
<sequence>MSDSDSRVVGSSHPMQKKDVVCVIDLTIPKFRSQRLKAHEEILKACKDVGATFHHIQFQKLDFGEVNVLDLFYNADVAIVDLSILDQQSPLFYTLGVRESFGMKQNILLYNDSDPSSTVPLKLSCGNYILLSYKINDAGQCILTDPSGVRHLPLDSSECKILLSCRLKKMLQDVEIQSKAHMKEKFLADLRKARETSNANDLAETLKNMRKRLDDPNIISGDVVLNMLISFREIQDYDEMVKLVDDLMTIPNLKFTFTSAIQHQYAFALNRRNKEGDREKALEVVNTALQKKENEVPDIIGLCGRIYKDKFVESQHTDKDSLENAIKWYRKGFEIQPNEYTGINLATLLVVAGNDFAKSSELQYIGHVLNNLIGRKGGLNSLQDYWDVATFFEISVLAEDYSKAIQASKCMFELKPPIWYLKSTIGNIELINRFRKKPEHIELSPEEKVFDFWLDYFVAASETEVSDAIRFPILILDPGKVFMPSYVTVNMDADEKSIHIVNLCLEELIGKCKKLHEWVFNAASIKSFSLYKRDERCLFLYVHQNSDDFQMFFPSEILRQRFYDLLLEMTADQEGIITDLNTDINSGVMKYEYELDNQKKRIVLGKGTYGIVYAATEITTHRKIAIKEIPERDIGVVQQLHEEIKLHSELRHRNIVIYLGSISEDGYFKIFMERVPGGSMSQLLQSIWGPLKDSEVTISYYTKQILEGLKYLHDQKIVHRDIKGDNVLVNTYNGVIKISDFGTSKRLAGVNLATQTFTGTLQYMAPEVIDKGQRGYGAPADIWSLGCTVIEMATGKPPFGELGSPQAAMFKVGFYKMHPEIPAGMSERAQNFILRCFVADPDQRATASDLLEELFIVEPSRKKKTNKDKKPIPDFNRSISVPVSKSDKPDKVERLSYTGEESTSVVSRRSPSNSLRIPASNYSFSSDSSTETRRSSSGLLSPPIDSPQIDQEQGNFYLLKKDSQRRATICKVLLENADNICDIWILDLSQKTPDLVLTLEHLKVLLKSLREYIPEQNKQLIQQAISTLKEEVEFDGTAVNQMHLALYVFQDAVKLVLREQNIMPHWVFALDSLVRNAVQAAISILSPELSDNLEGRNSEAEQEVSTLGTVNSVNSLAPLYANSELAQLQLKNKELNQENLRLLEELVTVNQLYQDILKTNLEDKKCLVQILKGGASKDAQKTNQCNEKKVSSTGLETVMEKDFEDLNEWLINVGADSETITKFAAQKYTKEDVLTLMTREDLRYLGIRGGMELRIWRGIVNHRQSEFNIGSPEKYI</sequence>
<reference evidence="19 20" key="1">
    <citation type="journal article" date="2022" name="Nat. Ecol. Evol.">
        <title>A masculinizing supergene underlies an exaggerated male reproductive morph in a spider.</title>
        <authorList>
            <person name="Hendrickx F."/>
            <person name="De Corte Z."/>
            <person name="Sonet G."/>
            <person name="Van Belleghem S.M."/>
            <person name="Kostlbacher S."/>
            <person name="Vangestel C."/>
        </authorList>
    </citation>
    <scope>NUCLEOTIDE SEQUENCE [LARGE SCALE GENOMIC DNA]</scope>
    <source>
        <strain evidence="19">W744_W776</strain>
    </source>
</reference>
<feature type="coiled-coil region" evidence="15">
    <location>
        <begin position="1125"/>
        <end position="1152"/>
    </location>
</feature>
<feature type="domain" description="SAM" evidence="18">
    <location>
        <begin position="1201"/>
        <end position="1247"/>
    </location>
</feature>
<dbReference type="Gene3D" id="3.30.200.20">
    <property type="entry name" value="Phosphorylase Kinase, domain 1"/>
    <property type="match status" value="1"/>
</dbReference>
<dbReference type="Pfam" id="PF20309">
    <property type="entry name" value="DRHyd-ASK"/>
    <property type="match status" value="1"/>
</dbReference>
<evidence type="ECO:0000313" key="19">
    <source>
        <dbReference type="EMBL" id="KAG8195464.1"/>
    </source>
</evidence>
<evidence type="ECO:0000256" key="4">
    <source>
        <dbReference type="ARBA" id="ARBA00022527"/>
    </source>
</evidence>
<dbReference type="SUPFAM" id="SSF47769">
    <property type="entry name" value="SAM/Pointed domain"/>
    <property type="match status" value="1"/>
</dbReference>
<dbReference type="InterPro" id="IPR011009">
    <property type="entry name" value="Kinase-like_dom_sf"/>
</dbReference>
<accession>A0AAV6VFS1</accession>
<dbReference type="PANTHER" id="PTHR11584:SF394">
    <property type="entry name" value="APOPTOTIC SIGNAL-REGULATING KINASE 1, ISOFORM C"/>
    <property type="match status" value="1"/>
</dbReference>
<dbReference type="InterPro" id="IPR008271">
    <property type="entry name" value="Ser/Thr_kinase_AS"/>
</dbReference>
<evidence type="ECO:0000259" key="17">
    <source>
        <dbReference type="PROSITE" id="PS50011"/>
    </source>
</evidence>
<dbReference type="Pfam" id="PF19039">
    <property type="entry name" value="ASK_PH"/>
    <property type="match status" value="1"/>
</dbReference>
<evidence type="ECO:0000256" key="16">
    <source>
        <dbReference type="SAM" id="MobiDB-lite"/>
    </source>
</evidence>
<feature type="domain" description="Protein kinase" evidence="17">
    <location>
        <begin position="598"/>
        <end position="856"/>
    </location>
</feature>
<evidence type="ECO:0000256" key="11">
    <source>
        <dbReference type="ARBA" id="ARBA00023054"/>
    </source>
</evidence>
<evidence type="ECO:0000259" key="18">
    <source>
        <dbReference type="PROSITE" id="PS50105"/>
    </source>
</evidence>
<evidence type="ECO:0000256" key="1">
    <source>
        <dbReference type="ARBA" id="ARBA00001946"/>
    </source>
</evidence>
<keyword evidence="5" id="KW-0808">Transferase</keyword>
<keyword evidence="6" id="KW-0479">Metal-binding</keyword>
<feature type="compositionally biased region" description="Low complexity" evidence="16">
    <location>
        <begin position="920"/>
        <end position="941"/>
    </location>
</feature>
<dbReference type="Pfam" id="PF20302">
    <property type="entry name" value="HisK-N-like"/>
    <property type="match status" value="1"/>
</dbReference>
<dbReference type="PROSITE" id="PS00108">
    <property type="entry name" value="PROTEIN_KINASE_ST"/>
    <property type="match status" value="1"/>
</dbReference>
<dbReference type="PROSITE" id="PS00107">
    <property type="entry name" value="PROTEIN_KINASE_ATP"/>
    <property type="match status" value="1"/>
</dbReference>
<comment type="catalytic activity">
    <reaction evidence="13">
        <text>L-seryl-[protein] + ATP = O-phospho-L-seryl-[protein] + ADP + H(+)</text>
        <dbReference type="Rhea" id="RHEA:17989"/>
        <dbReference type="Rhea" id="RHEA-COMP:9863"/>
        <dbReference type="Rhea" id="RHEA-COMP:11604"/>
        <dbReference type="ChEBI" id="CHEBI:15378"/>
        <dbReference type="ChEBI" id="CHEBI:29999"/>
        <dbReference type="ChEBI" id="CHEBI:30616"/>
        <dbReference type="ChEBI" id="CHEBI:83421"/>
        <dbReference type="ChEBI" id="CHEBI:456216"/>
        <dbReference type="EC" id="2.7.11.25"/>
    </reaction>
</comment>
<feature type="region of interest" description="Disordered" evidence="16">
    <location>
        <begin position="862"/>
        <end position="948"/>
    </location>
</feature>
<dbReference type="PROSITE" id="PS50011">
    <property type="entry name" value="PROTEIN_KINASE_DOM"/>
    <property type="match status" value="1"/>
</dbReference>
<comment type="caution">
    <text evidence="19">The sequence shown here is derived from an EMBL/GenBank/DDBJ whole genome shotgun (WGS) entry which is preliminary data.</text>
</comment>
<dbReference type="InterPro" id="IPR013761">
    <property type="entry name" value="SAM/pointed_sf"/>
</dbReference>
<dbReference type="InterPro" id="IPR025136">
    <property type="entry name" value="MAP3K_TRAF-bd"/>
</dbReference>
<dbReference type="InterPro" id="IPR017441">
    <property type="entry name" value="Protein_kinase_ATP_BS"/>
</dbReference>
<dbReference type="InterPro" id="IPR000719">
    <property type="entry name" value="Prot_kinase_dom"/>
</dbReference>
<keyword evidence="20" id="KW-1185">Reference proteome</keyword>
<evidence type="ECO:0000256" key="2">
    <source>
        <dbReference type="ARBA" id="ARBA00006529"/>
    </source>
</evidence>
<dbReference type="EMBL" id="JAFNEN010000087">
    <property type="protein sequence ID" value="KAG8195464.1"/>
    <property type="molecule type" value="Genomic_DNA"/>
</dbReference>
<protein>
    <recommendedName>
        <fullName evidence="3">mitogen-activated protein kinase kinase kinase</fullName>
        <ecNumber evidence="3">2.7.11.25</ecNumber>
    </recommendedName>
</protein>
<proteinExistence type="inferred from homology"/>
<dbReference type="GO" id="GO:0004709">
    <property type="term" value="F:MAP kinase kinase kinase activity"/>
    <property type="evidence" value="ECO:0007669"/>
    <property type="project" value="UniProtKB-EC"/>
</dbReference>
<dbReference type="Gene3D" id="1.10.150.50">
    <property type="entry name" value="Transcription Factor, Ets-1"/>
    <property type="match status" value="1"/>
</dbReference>
<evidence type="ECO:0000256" key="14">
    <source>
        <dbReference type="PROSITE-ProRule" id="PRU10141"/>
    </source>
</evidence>
<evidence type="ECO:0000256" key="10">
    <source>
        <dbReference type="ARBA" id="ARBA00022842"/>
    </source>
</evidence>
<dbReference type="Pfam" id="PF00069">
    <property type="entry name" value="Pkinase"/>
    <property type="match status" value="1"/>
</dbReference>